<feature type="transmembrane region" description="Helical" evidence="4">
    <location>
        <begin position="6"/>
        <end position="29"/>
    </location>
</feature>
<dbReference type="InterPro" id="IPR020846">
    <property type="entry name" value="MFS_dom"/>
</dbReference>
<protein>
    <recommendedName>
        <fullName evidence="5">Major facilitator superfamily (MFS) profile domain-containing protein</fullName>
    </recommendedName>
</protein>
<feature type="transmembrane region" description="Helical" evidence="4">
    <location>
        <begin position="41"/>
        <end position="65"/>
    </location>
</feature>
<organism evidence="6 7">
    <name type="scientific">candidate division TA06 bacterium DG_26</name>
    <dbReference type="NCBI Taxonomy" id="1703771"/>
    <lineage>
        <taxon>Bacteria</taxon>
        <taxon>Bacteria division TA06</taxon>
    </lineage>
</organism>
<dbReference type="GO" id="GO:0022857">
    <property type="term" value="F:transmembrane transporter activity"/>
    <property type="evidence" value="ECO:0007669"/>
    <property type="project" value="InterPro"/>
</dbReference>
<dbReference type="PANTHER" id="PTHR23525:SF1">
    <property type="entry name" value="NODULIN-LIKE DOMAIN-CONTAINING PROTEIN"/>
    <property type="match status" value="1"/>
</dbReference>
<keyword evidence="3 4" id="KW-0472">Membrane</keyword>
<gene>
    <name evidence="6" type="ORF">AMJ40_06995</name>
</gene>
<dbReference type="Pfam" id="PF07690">
    <property type="entry name" value="MFS_1"/>
    <property type="match status" value="1"/>
</dbReference>
<feature type="domain" description="Major facilitator superfamily (MFS) profile" evidence="5">
    <location>
        <begin position="89"/>
        <end position="255"/>
    </location>
</feature>
<accession>A0A0S7WEX6</accession>
<dbReference type="PROSITE" id="PS50850">
    <property type="entry name" value="MFS"/>
    <property type="match status" value="1"/>
</dbReference>
<dbReference type="PANTHER" id="PTHR23525">
    <property type="entry name" value="TRANSPORTER, PUTATIVE-RELATED"/>
    <property type="match status" value="1"/>
</dbReference>
<evidence type="ECO:0000313" key="6">
    <source>
        <dbReference type="EMBL" id="KPJ48714.1"/>
    </source>
</evidence>
<dbReference type="InterPro" id="IPR011701">
    <property type="entry name" value="MFS"/>
</dbReference>
<dbReference type="Proteomes" id="UP000051124">
    <property type="component" value="Unassembled WGS sequence"/>
</dbReference>
<feature type="transmembrane region" description="Helical" evidence="4">
    <location>
        <begin position="167"/>
        <end position="186"/>
    </location>
</feature>
<evidence type="ECO:0000256" key="1">
    <source>
        <dbReference type="ARBA" id="ARBA00022692"/>
    </source>
</evidence>
<dbReference type="AlphaFoldDB" id="A0A0S7WEX6"/>
<dbReference type="Gene3D" id="1.20.1250.20">
    <property type="entry name" value="MFS general substrate transporter like domains"/>
    <property type="match status" value="1"/>
</dbReference>
<dbReference type="SUPFAM" id="SSF103473">
    <property type="entry name" value="MFS general substrate transporter"/>
    <property type="match status" value="1"/>
</dbReference>
<evidence type="ECO:0000256" key="4">
    <source>
        <dbReference type="SAM" id="Phobius"/>
    </source>
</evidence>
<evidence type="ECO:0000259" key="5">
    <source>
        <dbReference type="PROSITE" id="PS50850"/>
    </source>
</evidence>
<proteinExistence type="predicted"/>
<keyword evidence="2 4" id="KW-1133">Transmembrane helix</keyword>
<feature type="transmembrane region" description="Helical" evidence="4">
    <location>
        <begin position="93"/>
        <end position="114"/>
    </location>
</feature>
<name>A0A0S7WEX6_UNCT6</name>
<evidence type="ECO:0000256" key="3">
    <source>
        <dbReference type="ARBA" id="ARBA00023136"/>
    </source>
</evidence>
<reference evidence="6 7" key="1">
    <citation type="journal article" date="2015" name="Microbiome">
        <title>Genomic resolution of linkages in carbon, nitrogen, and sulfur cycling among widespread estuary sediment bacteria.</title>
        <authorList>
            <person name="Baker B.J."/>
            <person name="Lazar C.S."/>
            <person name="Teske A.P."/>
            <person name="Dick G.J."/>
        </authorList>
    </citation>
    <scope>NUCLEOTIDE SEQUENCE [LARGE SCALE GENOMIC DNA]</scope>
    <source>
        <strain evidence="6">DG_26</strain>
    </source>
</reference>
<dbReference type="InterPro" id="IPR036259">
    <property type="entry name" value="MFS_trans_sf"/>
</dbReference>
<comment type="caution">
    <text evidence="6">The sequence shown here is derived from an EMBL/GenBank/DDBJ whole genome shotgun (WGS) entry which is preliminary data.</text>
</comment>
<evidence type="ECO:0000313" key="7">
    <source>
        <dbReference type="Proteomes" id="UP000051124"/>
    </source>
</evidence>
<feature type="transmembrane region" description="Helical" evidence="4">
    <location>
        <begin position="126"/>
        <end position="147"/>
    </location>
</feature>
<evidence type="ECO:0000256" key="2">
    <source>
        <dbReference type="ARBA" id="ARBA00022989"/>
    </source>
</evidence>
<sequence>MHLFSLAFANIIVAMMLGGVIGGWLPLVFRPMFADSLNVQLLSYRAVLVVGALLYFVSLLPLALIKEGKDEQREGRDENGRATPQGESIAYKFALNSLLIGLGAGLVVPFFNLYFYRRFECSTEQIGLFIAIAHGMMALAVLTGPILSRRFGKLRAIVGIQLSSLPFLLVLGISRLLPLSLIAYWARAALMNTPAPITSNLMMDLLPERRRATVNSLTIAVGSLGRAFATLAGGWMIQESGWAAPFLTTSLLYAM</sequence>
<dbReference type="EMBL" id="LIZT01000100">
    <property type="protein sequence ID" value="KPJ48714.1"/>
    <property type="molecule type" value="Genomic_DNA"/>
</dbReference>
<keyword evidence="1 4" id="KW-0812">Transmembrane</keyword>